<dbReference type="STRING" id="1497955.HMPREF1872_01031"/>
<dbReference type="InterPro" id="IPR035093">
    <property type="entry name" value="RelE/ParE_toxin_dom_sf"/>
</dbReference>
<accession>A0A133YAI9</accession>
<organism evidence="2 3">
    <name type="scientific">Amygdalobacter nucleatus</name>
    <dbReference type="NCBI Taxonomy" id="3029274"/>
    <lineage>
        <taxon>Bacteria</taxon>
        <taxon>Bacillati</taxon>
        <taxon>Bacillota</taxon>
        <taxon>Clostridia</taxon>
        <taxon>Eubacteriales</taxon>
        <taxon>Oscillospiraceae</taxon>
        <taxon>Amygdalobacter</taxon>
    </lineage>
</organism>
<comment type="caution">
    <text evidence="2">The sequence shown here is derived from an EMBL/GenBank/DDBJ whole genome shotgun (WGS) entry which is preliminary data.</text>
</comment>
<keyword evidence="3" id="KW-1185">Reference proteome</keyword>
<evidence type="ECO:0000256" key="1">
    <source>
        <dbReference type="ARBA" id="ARBA00022649"/>
    </source>
</evidence>
<reference evidence="3" key="1">
    <citation type="submission" date="2016-01" db="EMBL/GenBank/DDBJ databases">
        <authorList>
            <person name="Mitreva M."/>
            <person name="Pepin K.H."/>
            <person name="Mihindukulasuriya K.A."/>
            <person name="Fulton R."/>
            <person name="Fronick C."/>
            <person name="O'Laughlin M."/>
            <person name="Miner T."/>
            <person name="Herter B."/>
            <person name="Rosa B.A."/>
            <person name="Cordes M."/>
            <person name="Tomlinson C."/>
            <person name="Wollam A."/>
            <person name="Palsikar V.B."/>
            <person name="Mardis E.R."/>
            <person name="Wilson R.K."/>
        </authorList>
    </citation>
    <scope>NUCLEOTIDE SEQUENCE [LARGE SCALE GENOMIC DNA]</scope>
    <source>
        <strain evidence="3">KA00274</strain>
    </source>
</reference>
<proteinExistence type="predicted"/>
<dbReference type="Gene3D" id="3.30.2310.20">
    <property type="entry name" value="RelE-like"/>
    <property type="match status" value="1"/>
</dbReference>
<name>A0A133YAI9_9FIRM</name>
<protein>
    <submittedName>
        <fullName evidence="2">Toxin-antitoxin system, toxin component, RelE domain protein</fullName>
    </submittedName>
</protein>
<dbReference type="InterPro" id="IPR007712">
    <property type="entry name" value="RelE/ParE_toxin"/>
</dbReference>
<keyword evidence="1" id="KW-1277">Toxin-antitoxin system</keyword>
<dbReference type="AlphaFoldDB" id="A0A133YAI9"/>
<dbReference type="Proteomes" id="UP000070080">
    <property type="component" value="Unassembled WGS sequence"/>
</dbReference>
<evidence type="ECO:0000313" key="3">
    <source>
        <dbReference type="Proteomes" id="UP000070080"/>
    </source>
</evidence>
<dbReference type="Pfam" id="PF05016">
    <property type="entry name" value="ParE_toxin"/>
    <property type="match status" value="1"/>
</dbReference>
<gene>
    <name evidence="2" type="ORF">HMPREF1872_01031</name>
</gene>
<dbReference type="EMBL" id="LSCV01000031">
    <property type="protein sequence ID" value="KXB40219.1"/>
    <property type="molecule type" value="Genomic_DNA"/>
</dbReference>
<evidence type="ECO:0000313" key="2">
    <source>
        <dbReference type="EMBL" id="KXB40219.1"/>
    </source>
</evidence>
<sequence length="158" mass="18936">MHNYEHSTHDCVYSEHDYKHPMHDYDHTRDYDPTHDCAYPEHDYKHPMHDCAYPEHDYEIEVTESAQVDLLNIIRYMQRDLTAPITIKKFINGMEGSIAQLAFMPEGFQLVSDSYLASQGYRTTCYKNYLIFYIINENEHIVLVHRILRSSRQWEFLL</sequence>